<protein>
    <submittedName>
        <fullName evidence="1">Uncharacterized protein</fullName>
    </submittedName>
</protein>
<comment type="caution">
    <text evidence="1">The sequence shown here is derived from an EMBL/GenBank/DDBJ whole genome shotgun (WGS) entry which is preliminary data.</text>
</comment>
<accession>A0ABX0U0L2</accession>
<dbReference type="RefSeq" id="WP_208402846.1">
    <property type="nucleotide sequence ID" value="NZ_BAAAEV010000001.1"/>
</dbReference>
<sequence length="185" mass="21734">MITESYCWKKPLLTGAKVIRKYMDAENTTDAQFAQIEREIFIGFYSIRKLLEATAKVSAETRDMKIALKWYPKRLGQPIVDWYNRNEFWELYDLEQPVKETRDLLYVAHRMVHSFIFTLSGDGDGHGAFFTSERDKESRLNFLNTEEIIHVFEVVGNDYPSGFKLWRDPHTGEMKWSVPPKQAVD</sequence>
<evidence type="ECO:0000313" key="1">
    <source>
        <dbReference type="EMBL" id="NIJ23635.1"/>
    </source>
</evidence>
<dbReference type="EMBL" id="JAASQP010000001">
    <property type="protein sequence ID" value="NIJ23635.1"/>
    <property type="molecule type" value="Genomic_DNA"/>
</dbReference>
<proteinExistence type="predicted"/>
<dbReference type="Proteomes" id="UP000788153">
    <property type="component" value="Unassembled WGS sequence"/>
</dbReference>
<organism evidence="1 2">
    <name type="scientific">Sphingomonas japonica</name>
    <dbReference type="NCBI Taxonomy" id="511662"/>
    <lineage>
        <taxon>Bacteria</taxon>
        <taxon>Pseudomonadati</taxon>
        <taxon>Pseudomonadota</taxon>
        <taxon>Alphaproteobacteria</taxon>
        <taxon>Sphingomonadales</taxon>
        <taxon>Sphingomonadaceae</taxon>
        <taxon>Sphingomonas</taxon>
    </lineage>
</organism>
<keyword evidence="2" id="KW-1185">Reference proteome</keyword>
<gene>
    <name evidence="1" type="ORF">FHT01_001177</name>
</gene>
<name>A0ABX0U0L2_9SPHN</name>
<reference evidence="1 2" key="1">
    <citation type="submission" date="2020-03" db="EMBL/GenBank/DDBJ databases">
        <title>Genomic Encyclopedia of Type Strains, Phase IV (KMG-IV): sequencing the most valuable type-strain genomes for metagenomic binning, comparative biology and taxonomic classification.</title>
        <authorList>
            <person name="Goeker M."/>
        </authorList>
    </citation>
    <scope>NUCLEOTIDE SEQUENCE [LARGE SCALE GENOMIC DNA]</scope>
    <source>
        <strain evidence="1 2">DSM 22753</strain>
    </source>
</reference>
<evidence type="ECO:0000313" key="2">
    <source>
        <dbReference type="Proteomes" id="UP000788153"/>
    </source>
</evidence>